<evidence type="ECO:0000313" key="2">
    <source>
        <dbReference type="Proteomes" id="UP001242732"/>
    </source>
</evidence>
<organism evidence="1 2">
    <name type="scientific">Paracidovorax citrulli</name>
    <name type="common">Acidovorax citrulli</name>
    <dbReference type="NCBI Taxonomy" id="80869"/>
    <lineage>
        <taxon>Bacteria</taxon>
        <taxon>Pseudomonadati</taxon>
        <taxon>Pseudomonadota</taxon>
        <taxon>Betaproteobacteria</taxon>
        <taxon>Burkholderiales</taxon>
        <taxon>Comamonadaceae</taxon>
        <taxon>Paracidovorax</taxon>
    </lineage>
</organism>
<keyword evidence="2" id="KW-1185">Reference proteome</keyword>
<dbReference type="EMBL" id="CP127363">
    <property type="protein sequence ID" value="WIY46717.1"/>
    <property type="molecule type" value="Genomic_DNA"/>
</dbReference>
<reference evidence="1 2" key="1">
    <citation type="submission" date="2023-06" db="EMBL/GenBank/DDBJ databases">
        <authorList>
            <person name="Ham H."/>
            <person name="Park D.S."/>
        </authorList>
    </citation>
    <scope>NUCLEOTIDE SEQUENCE [LARGE SCALE GENOMIC DNA]</scope>
    <source>
        <strain evidence="1 2">KACC 17005</strain>
    </source>
</reference>
<sequence length="71" mass="8380">MSHALALQLPVPEQAYQRPPLRWIIRRARRIQRAYGVSRRLAIFDARRDYCDFVGLSHKHLLQLFRGGTHV</sequence>
<proteinExistence type="predicted"/>
<accession>A0ABY9AJ09</accession>
<dbReference type="RefSeq" id="WP_041827489.1">
    <property type="nucleotide sequence ID" value="NZ_CP023687.1"/>
</dbReference>
<name>A0ABY9AJ09_PARCI</name>
<evidence type="ECO:0000313" key="1">
    <source>
        <dbReference type="EMBL" id="WIY46717.1"/>
    </source>
</evidence>
<gene>
    <name evidence="1" type="ORF">QRO08_12680</name>
</gene>
<dbReference type="Proteomes" id="UP001242732">
    <property type="component" value="Chromosome"/>
</dbReference>
<protein>
    <submittedName>
        <fullName evidence="1">Uncharacterized protein</fullName>
    </submittedName>
</protein>